<reference evidence="2 3" key="1">
    <citation type="submission" date="2020-03" db="EMBL/GenBank/DDBJ databases">
        <title>Genomic Encyclopedia of Type Strains, Phase IV (KMG-IV): sequencing the most valuable type-strain genomes for metagenomic binning, comparative biology and taxonomic classification.</title>
        <authorList>
            <person name="Goeker M."/>
        </authorList>
    </citation>
    <scope>NUCLEOTIDE SEQUENCE [LARGE SCALE GENOMIC DNA]</scope>
    <source>
        <strain evidence="2 3">DSM 103870</strain>
    </source>
</reference>
<evidence type="ECO:0000313" key="3">
    <source>
        <dbReference type="Proteomes" id="UP001429580"/>
    </source>
</evidence>
<feature type="region of interest" description="Disordered" evidence="1">
    <location>
        <begin position="1"/>
        <end position="21"/>
    </location>
</feature>
<keyword evidence="3" id="KW-1185">Reference proteome</keyword>
<sequence>MRPVDRLSALHGPAPAGSRAVSASPAAAWPRAVRIALLAASLGVASLTTAAASAAEINTPRGIGPALMACWKPPHGTEGLSATARFSFRRDGSLMGPPRITFARLGESDKRARAFLNSIADAFNACTPLQFTSSFGRAVAGRIFTMRFVPSAQRA</sequence>
<evidence type="ECO:0000256" key="1">
    <source>
        <dbReference type="SAM" id="MobiDB-lite"/>
    </source>
</evidence>
<evidence type="ECO:0000313" key="2">
    <source>
        <dbReference type="EMBL" id="NIJ57691.1"/>
    </source>
</evidence>
<gene>
    <name evidence="2" type="ORF">FHS82_001527</name>
</gene>
<comment type="caution">
    <text evidence="2">The sequence shown here is derived from an EMBL/GenBank/DDBJ whole genome shotgun (WGS) entry which is preliminary data.</text>
</comment>
<dbReference type="EMBL" id="JAASQI010000003">
    <property type="protein sequence ID" value="NIJ57691.1"/>
    <property type="molecule type" value="Genomic_DNA"/>
</dbReference>
<protein>
    <submittedName>
        <fullName evidence="2">Uncharacterized protein</fullName>
    </submittedName>
</protein>
<dbReference type="Proteomes" id="UP001429580">
    <property type="component" value="Unassembled WGS sequence"/>
</dbReference>
<name>A0ABX0UXN4_9HYPH</name>
<organism evidence="2 3">
    <name type="scientific">Pseudochelatococcus lubricantis</name>
    <dbReference type="NCBI Taxonomy" id="1538102"/>
    <lineage>
        <taxon>Bacteria</taxon>
        <taxon>Pseudomonadati</taxon>
        <taxon>Pseudomonadota</taxon>
        <taxon>Alphaproteobacteria</taxon>
        <taxon>Hyphomicrobiales</taxon>
        <taxon>Chelatococcaceae</taxon>
        <taxon>Pseudochelatococcus</taxon>
    </lineage>
</organism>
<accession>A0ABX0UXN4</accession>
<proteinExistence type="predicted"/>
<dbReference type="RefSeq" id="WP_166950561.1">
    <property type="nucleotide sequence ID" value="NZ_JAASQI010000003.1"/>
</dbReference>